<evidence type="ECO:0000313" key="3">
    <source>
        <dbReference type="Proteomes" id="UP001379235"/>
    </source>
</evidence>
<evidence type="ECO:0000256" key="1">
    <source>
        <dbReference type="SAM" id="SignalP"/>
    </source>
</evidence>
<organism evidence="2 3">
    <name type="scientific">Novosphingobium aquae</name>
    <dbReference type="NCBI Taxonomy" id="3133435"/>
    <lineage>
        <taxon>Bacteria</taxon>
        <taxon>Pseudomonadati</taxon>
        <taxon>Pseudomonadota</taxon>
        <taxon>Alphaproteobacteria</taxon>
        <taxon>Sphingomonadales</taxon>
        <taxon>Sphingomonadaceae</taxon>
        <taxon>Novosphingobium</taxon>
    </lineage>
</organism>
<sequence>MKLTRSILAFCTAAVVLPAHAAEPPSPAQIRKFLADYGACIAKREPELAHKAVVSGANFNRESPEGKRLKQRECMDEDLLANTASGFQGRLRMRLDDDTYRGVIAEALVGKSAKALSIDGLKAVAILTYDEPRPLRMTYPDGKPVPEEKLARQRAAIARKTEATLMGKLGECVVRIAPEQSRTVLGTALETPAELQSLNALGPMLGQCVKAGETVSLDRISVRGALAIAYYRLSQAQSSGASL</sequence>
<feature type="chain" id="PRO_5046709581" evidence="1">
    <location>
        <begin position="22"/>
        <end position="243"/>
    </location>
</feature>
<comment type="caution">
    <text evidence="2">The sequence shown here is derived from an EMBL/GenBank/DDBJ whole genome shotgun (WGS) entry which is preliminary data.</text>
</comment>
<keyword evidence="1" id="KW-0732">Signal</keyword>
<proteinExistence type="predicted"/>
<name>A0ABU8S4S3_9SPHN</name>
<protein>
    <submittedName>
        <fullName evidence="2">Uncharacterized protein</fullName>
    </submittedName>
</protein>
<reference evidence="2 3" key="1">
    <citation type="submission" date="2024-03" db="EMBL/GenBank/DDBJ databases">
        <authorList>
            <person name="Jo J.-H."/>
        </authorList>
    </citation>
    <scope>NUCLEOTIDE SEQUENCE [LARGE SCALE GENOMIC DNA]</scope>
    <source>
        <strain evidence="2 3">AS3R-12</strain>
    </source>
</reference>
<dbReference type="RefSeq" id="WP_339964641.1">
    <property type="nucleotide sequence ID" value="NZ_JBBHJY010000001.1"/>
</dbReference>
<dbReference type="EMBL" id="JBBHJY010000001">
    <property type="protein sequence ID" value="MEJ6008952.1"/>
    <property type="molecule type" value="Genomic_DNA"/>
</dbReference>
<feature type="signal peptide" evidence="1">
    <location>
        <begin position="1"/>
        <end position="21"/>
    </location>
</feature>
<gene>
    <name evidence="2" type="ORF">WG900_03350</name>
</gene>
<keyword evidence="3" id="KW-1185">Reference proteome</keyword>
<accession>A0ABU8S4S3</accession>
<dbReference type="Proteomes" id="UP001379235">
    <property type="component" value="Unassembled WGS sequence"/>
</dbReference>
<evidence type="ECO:0000313" key="2">
    <source>
        <dbReference type="EMBL" id="MEJ6008952.1"/>
    </source>
</evidence>